<keyword evidence="2" id="KW-0732">Signal</keyword>
<name>A0ABU9BVT5_9BURK</name>
<feature type="signal peptide" evidence="2">
    <location>
        <begin position="1"/>
        <end position="25"/>
    </location>
</feature>
<feature type="chain" id="PRO_5046276833" description="Right handed beta helix domain-containing protein" evidence="2">
    <location>
        <begin position="26"/>
        <end position="622"/>
    </location>
</feature>
<evidence type="ECO:0000313" key="3">
    <source>
        <dbReference type="EMBL" id="MEK8033859.1"/>
    </source>
</evidence>
<accession>A0ABU9BVT5</accession>
<evidence type="ECO:0008006" key="5">
    <source>
        <dbReference type="Google" id="ProtNLM"/>
    </source>
</evidence>
<reference evidence="3 4" key="1">
    <citation type="submission" date="2024-04" db="EMBL/GenBank/DDBJ databases">
        <title>Novel species of the genus Ideonella isolated from streams.</title>
        <authorList>
            <person name="Lu H."/>
        </authorList>
    </citation>
    <scope>NUCLEOTIDE SEQUENCE [LARGE SCALE GENOMIC DNA]</scope>
    <source>
        <strain evidence="3 4">DXS29W</strain>
    </source>
</reference>
<feature type="region of interest" description="Disordered" evidence="1">
    <location>
        <begin position="603"/>
        <end position="622"/>
    </location>
</feature>
<sequence length="622" mass="67218">MPATSASSPRPPLFLTAARTGVALAAIFAGIAPGDVAATTAPAVALNVRVQGLALGEQLVLRHETARLTATLNEPYRFEPQVPAGSPLDLRISRQPDSQTCRVSEGAPPVVPADGRPIFVRCVTRPAAHLVMADTLPNDPLVVRFAPQDRAYPGLPYESRPGLAGGIFPYEFRLAGLTRDGAPVDTRDVELDFRTGAIRFTPAEAGNYELTLDMRDSGRTPKRLRQTFAIRVKKANHLFVAPNGVDAAGRGSLQAPFQTIAYAQSQSGPHQVLMLRQGRYGATGIVLGDERAKQIVAYPDEVVTLDLARSSSLDIRSDQLPMPRVEGVDITGVLQYGINVDPARAGAVIRHVRFLDGLEGPTQSENPGFIHTWGDLEPRHKLLVQDNDFGRYVGAAYATTFFDAFDSIIENNQVRLGADVNGGFHDKDNSQFNVYRRNYIEAPPESPHHGVQVSAQGGSKGVHIHHNLLLHANILLGTQCVQDTCSMRNHDVHHNTLAESHMEQAWGVFNPGSRGSRVSFNIISSGAQAPYWGLSCQRVPDSFATAMTTSANLIETTSAWAHNDIECSGNDMGWSVWQDVYGRDTFASGSTVEATSALVGAGPLTGLPAGDARRGQRGHQWR</sequence>
<comment type="caution">
    <text evidence="3">The sequence shown here is derived from an EMBL/GenBank/DDBJ whole genome shotgun (WGS) entry which is preliminary data.</text>
</comment>
<organism evidence="3 4">
    <name type="scientific">Ideonella lacteola</name>
    <dbReference type="NCBI Taxonomy" id="2984193"/>
    <lineage>
        <taxon>Bacteria</taxon>
        <taxon>Pseudomonadati</taxon>
        <taxon>Pseudomonadota</taxon>
        <taxon>Betaproteobacteria</taxon>
        <taxon>Burkholderiales</taxon>
        <taxon>Sphaerotilaceae</taxon>
        <taxon>Ideonella</taxon>
    </lineage>
</organism>
<dbReference type="SUPFAM" id="SSF51126">
    <property type="entry name" value="Pectin lyase-like"/>
    <property type="match status" value="1"/>
</dbReference>
<evidence type="ECO:0000256" key="1">
    <source>
        <dbReference type="SAM" id="MobiDB-lite"/>
    </source>
</evidence>
<evidence type="ECO:0000256" key="2">
    <source>
        <dbReference type="SAM" id="SignalP"/>
    </source>
</evidence>
<dbReference type="InterPro" id="IPR011050">
    <property type="entry name" value="Pectin_lyase_fold/virulence"/>
</dbReference>
<proteinExistence type="predicted"/>
<dbReference type="EMBL" id="JBBUTG010000022">
    <property type="protein sequence ID" value="MEK8033859.1"/>
    <property type="molecule type" value="Genomic_DNA"/>
</dbReference>
<protein>
    <recommendedName>
        <fullName evidence="5">Right handed beta helix domain-containing protein</fullName>
    </recommendedName>
</protein>
<dbReference type="Proteomes" id="UP001371218">
    <property type="component" value="Unassembled WGS sequence"/>
</dbReference>
<dbReference type="InterPro" id="IPR012334">
    <property type="entry name" value="Pectin_lyas_fold"/>
</dbReference>
<dbReference type="RefSeq" id="WP_341428285.1">
    <property type="nucleotide sequence ID" value="NZ_JBBUTG010000022.1"/>
</dbReference>
<dbReference type="Gene3D" id="2.160.20.10">
    <property type="entry name" value="Single-stranded right-handed beta-helix, Pectin lyase-like"/>
    <property type="match status" value="1"/>
</dbReference>
<gene>
    <name evidence="3" type="ORF">AACH06_23795</name>
</gene>
<evidence type="ECO:0000313" key="4">
    <source>
        <dbReference type="Proteomes" id="UP001371218"/>
    </source>
</evidence>
<keyword evidence="4" id="KW-1185">Reference proteome</keyword>